<accession>A0ACD3AF64</accession>
<evidence type="ECO:0000313" key="1">
    <source>
        <dbReference type="EMBL" id="TFK64290.1"/>
    </source>
</evidence>
<gene>
    <name evidence="1" type="ORF">BDN72DRAFT_846714</name>
</gene>
<sequence>MEEEHRRETGKGWVCAWSISHISPWWCIGVHSYGVGREAAMRKQLFCVAITRVRFSRQAPLNSSLKDDAPRRVFLYLALEHRMNNICHLCVYHTCVKWKSIYIETSASTQQDAGC</sequence>
<proteinExistence type="predicted"/>
<name>A0ACD3AF64_9AGAR</name>
<dbReference type="Proteomes" id="UP000308600">
    <property type="component" value="Unassembled WGS sequence"/>
</dbReference>
<evidence type="ECO:0000313" key="2">
    <source>
        <dbReference type="Proteomes" id="UP000308600"/>
    </source>
</evidence>
<dbReference type="EMBL" id="ML208481">
    <property type="protein sequence ID" value="TFK64290.1"/>
    <property type="molecule type" value="Genomic_DNA"/>
</dbReference>
<organism evidence="1 2">
    <name type="scientific">Pluteus cervinus</name>
    <dbReference type="NCBI Taxonomy" id="181527"/>
    <lineage>
        <taxon>Eukaryota</taxon>
        <taxon>Fungi</taxon>
        <taxon>Dikarya</taxon>
        <taxon>Basidiomycota</taxon>
        <taxon>Agaricomycotina</taxon>
        <taxon>Agaricomycetes</taxon>
        <taxon>Agaricomycetidae</taxon>
        <taxon>Agaricales</taxon>
        <taxon>Pluteineae</taxon>
        <taxon>Pluteaceae</taxon>
        <taxon>Pluteus</taxon>
    </lineage>
</organism>
<keyword evidence="2" id="KW-1185">Reference proteome</keyword>
<reference evidence="1 2" key="1">
    <citation type="journal article" date="2019" name="Nat. Ecol. Evol.">
        <title>Megaphylogeny resolves global patterns of mushroom evolution.</title>
        <authorList>
            <person name="Varga T."/>
            <person name="Krizsan K."/>
            <person name="Foldi C."/>
            <person name="Dima B."/>
            <person name="Sanchez-Garcia M."/>
            <person name="Sanchez-Ramirez S."/>
            <person name="Szollosi G.J."/>
            <person name="Szarkandi J.G."/>
            <person name="Papp V."/>
            <person name="Albert L."/>
            <person name="Andreopoulos W."/>
            <person name="Angelini C."/>
            <person name="Antonin V."/>
            <person name="Barry K.W."/>
            <person name="Bougher N.L."/>
            <person name="Buchanan P."/>
            <person name="Buyck B."/>
            <person name="Bense V."/>
            <person name="Catcheside P."/>
            <person name="Chovatia M."/>
            <person name="Cooper J."/>
            <person name="Damon W."/>
            <person name="Desjardin D."/>
            <person name="Finy P."/>
            <person name="Geml J."/>
            <person name="Haridas S."/>
            <person name="Hughes K."/>
            <person name="Justo A."/>
            <person name="Karasinski D."/>
            <person name="Kautmanova I."/>
            <person name="Kiss B."/>
            <person name="Kocsube S."/>
            <person name="Kotiranta H."/>
            <person name="LaButti K.M."/>
            <person name="Lechner B.E."/>
            <person name="Liimatainen K."/>
            <person name="Lipzen A."/>
            <person name="Lukacs Z."/>
            <person name="Mihaltcheva S."/>
            <person name="Morgado L.N."/>
            <person name="Niskanen T."/>
            <person name="Noordeloos M.E."/>
            <person name="Ohm R.A."/>
            <person name="Ortiz-Santana B."/>
            <person name="Ovrebo C."/>
            <person name="Racz N."/>
            <person name="Riley R."/>
            <person name="Savchenko A."/>
            <person name="Shiryaev A."/>
            <person name="Soop K."/>
            <person name="Spirin V."/>
            <person name="Szebenyi C."/>
            <person name="Tomsovsky M."/>
            <person name="Tulloss R.E."/>
            <person name="Uehling J."/>
            <person name="Grigoriev I.V."/>
            <person name="Vagvolgyi C."/>
            <person name="Papp T."/>
            <person name="Martin F.M."/>
            <person name="Miettinen O."/>
            <person name="Hibbett D.S."/>
            <person name="Nagy L.G."/>
        </authorList>
    </citation>
    <scope>NUCLEOTIDE SEQUENCE [LARGE SCALE GENOMIC DNA]</scope>
    <source>
        <strain evidence="1 2">NL-1719</strain>
    </source>
</reference>
<protein>
    <submittedName>
        <fullName evidence="1">Uncharacterized protein</fullName>
    </submittedName>
</protein>